<dbReference type="EC" id="4.2.1.45" evidence="3"/>
<reference evidence="3" key="1">
    <citation type="submission" date="2024-06" db="EMBL/GenBank/DDBJ databases">
        <title>Micromonospora sp. strain HUAS YX12 genome sequences.</title>
        <authorList>
            <person name="Mo P."/>
        </authorList>
    </citation>
    <scope>NUCLEOTIDE SEQUENCE</scope>
    <source>
        <strain evidence="3">HUAS YX12</strain>
    </source>
</reference>
<dbReference type="AlphaFoldDB" id="A0AAU7R2W7"/>
<dbReference type="PANTHER" id="PTHR43000">
    <property type="entry name" value="DTDP-D-GLUCOSE 4,6-DEHYDRATASE-RELATED"/>
    <property type="match status" value="1"/>
</dbReference>
<evidence type="ECO:0000256" key="1">
    <source>
        <dbReference type="ARBA" id="ARBA00007637"/>
    </source>
</evidence>
<comment type="similarity">
    <text evidence="1">Belongs to the NAD(P)-dependent epimerase/dehydratase family.</text>
</comment>
<dbReference type="RefSeq" id="WP_349879217.1">
    <property type="nucleotide sequence ID" value="NZ_CP157974.1"/>
</dbReference>
<gene>
    <name evidence="3" type="primary">rfbG</name>
    <name evidence="3" type="ORF">ABIH81_04935</name>
</gene>
<proteinExistence type="inferred from homology"/>
<dbReference type="InterPro" id="IPR036291">
    <property type="entry name" value="NAD(P)-bd_dom_sf"/>
</dbReference>
<dbReference type="Gene3D" id="3.90.25.10">
    <property type="entry name" value="UDP-galactose 4-epimerase, domain 1"/>
    <property type="match status" value="1"/>
</dbReference>
<dbReference type="GO" id="GO:0047733">
    <property type="term" value="F:CDP-glucose 4,6-dehydratase activity"/>
    <property type="evidence" value="ECO:0007669"/>
    <property type="project" value="UniProtKB-EC"/>
</dbReference>
<evidence type="ECO:0000313" key="3">
    <source>
        <dbReference type="EMBL" id="XBT82841.1"/>
    </source>
</evidence>
<dbReference type="InterPro" id="IPR001509">
    <property type="entry name" value="Epimerase_deHydtase"/>
</dbReference>
<dbReference type="EMBL" id="CP157974">
    <property type="protein sequence ID" value="XBT82841.1"/>
    <property type="molecule type" value="Genomic_DNA"/>
</dbReference>
<evidence type="ECO:0000259" key="2">
    <source>
        <dbReference type="Pfam" id="PF01370"/>
    </source>
</evidence>
<protein>
    <submittedName>
        <fullName evidence="3">CDP-glucose 4,6-dehydratase</fullName>
        <ecNumber evidence="3">4.2.1.45</ecNumber>
    </submittedName>
</protein>
<feature type="domain" description="NAD-dependent epimerase/dehydratase" evidence="2">
    <location>
        <begin position="22"/>
        <end position="267"/>
    </location>
</feature>
<accession>A0AAU7R2W7</accession>
<keyword evidence="3" id="KW-0456">Lyase</keyword>
<dbReference type="NCBIfam" id="TIGR02622">
    <property type="entry name" value="CDP_4_6_dhtase"/>
    <property type="match status" value="1"/>
</dbReference>
<name>A0AAU7R2W7_9ACTN</name>
<dbReference type="SUPFAM" id="SSF51735">
    <property type="entry name" value="NAD(P)-binding Rossmann-fold domains"/>
    <property type="match status" value="1"/>
</dbReference>
<sequence length="376" mass="40179">MVDTSLTTAATPAAFPWRDQQVLVTGHSGFVGSWLSAALCRLGARVTGFGLDADRHTKARAHDLAALGAKCVVGDIRDFAAVDDVMATADFDAVFHLAAQPLVPVGQRDPHGTLTTNILGSVNVLEAARRKRAGVVVHVTSDKCYRNRGWIWPYREADELGGGCPYSVSKAAAELVFEAYHEAGRRTPDSRPRTASTRFGNVIGGGDHAASRLVPDTMAALRAGIPVELRNPDAVRPWQHVLDVVHGLLRLAERLSDGRVGSGEVFNFAPPGDGASVEALVRALGAAWHGGQGSLPVVLRRDDRIVEDTVLRLDGRKAAAALDWRHHFDIHTASAAIVAWQRGVDAGRSPIAATTKQIDEFLGAAGYPRLERNGIA</sequence>
<dbReference type="Pfam" id="PF01370">
    <property type="entry name" value="Epimerase"/>
    <property type="match status" value="1"/>
</dbReference>
<dbReference type="Gene3D" id="3.40.50.720">
    <property type="entry name" value="NAD(P)-binding Rossmann-like Domain"/>
    <property type="match status" value="1"/>
</dbReference>
<dbReference type="InterPro" id="IPR013445">
    <property type="entry name" value="CDP_4_6_deHydtase"/>
</dbReference>
<organism evidence="3">
    <name type="scientific">Micromonospora sp. HUAS YX12</name>
    <dbReference type="NCBI Taxonomy" id="3156396"/>
    <lineage>
        <taxon>Bacteria</taxon>
        <taxon>Bacillati</taxon>
        <taxon>Actinomycetota</taxon>
        <taxon>Actinomycetes</taxon>
        <taxon>Micromonosporales</taxon>
        <taxon>Micromonosporaceae</taxon>
        <taxon>Micromonospora</taxon>
    </lineage>
</organism>